<feature type="domain" description="Acyl-CoA dehydrogenase/oxidase C-terminal" evidence="6">
    <location>
        <begin position="254"/>
        <end position="401"/>
    </location>
</feature>
<keyword evidence="10" id="KW-1185">Reference proteome</keyword>
<feature type="domain" description="Acyl-CoA oxidase/dehydrogenase middle" evidence="7">
    <location>
        <begin position="147"/>
        <end position="242"/>
    </location>
</feature>
<accession>A0A1H3N5A1</accession>
<dbReference type="EMBL" id="FNPR01000005">
    <property type="protein sequence ID" value="SDY83988.1"/>
    <property type="molecule type" value="Genomic_DNA"/>
</dbReference>
<keyword evidence="5" id="KW-0560">Oxidoreductase</keyword>
<comment type="cofactor">
    <cofactor evidence="1 5">
        <name>FAD</name>
        <dbReference type="ChEBI" id="CHEBI:57692"/>
    </cofactor>
</comment>
<reference evidence="9 10" key="1">
    <citation type="submission" date="2016-10" db="EMBL/GenBank/DDBJ databases">
        <authorList>
            <person name="de Groot N.N."/>
        </authorList>
    </citation>
    <scope>NUCLEOTIDE SEQUENCE [LARGE SCALE GENOMIC DNA]</scope>
    <source>
        <strain evidence="9 10">DSM 24677</strain>
    </source>
</reference>
<dbReference type="AlphaFoldDB" id="A0A1H3N5A1"/>
<dbReference type="InterPro" id="IPR037069">
    <property type="entry name" value="AcylCoA_DH/ox_N_sf"/>
</dbReference>
<evidence type="ECO:0000256" key="1">
    <source>
        <dbReference type="ARBA" id="ARBA00001974"/>
    </source>
</evidence>
<sequence>MPNLRYRALRLLALKGQDATTHDFQKDLFMSDKIDIILAAARTHATDVIAPNVDAWNATKAWPRDASDKAGAAGLTGLYAPEEWGGQGLPLSEGIQVYEQLGLGDGAYAFALSMHNICTFAGCGYGTDAFKEKWARDLTAGRKLANFALTEPQSGSDPMKMYTRATINDDGTWTISGAKAWVSLATEADIYFTVVKTSDAPGHKDMAMIAIPADAPGISFGPLYDTPSYNFLPMSEMYLDKVVVSENNIILPIGQGLQGSLMAIDIARVSIASGCCGLMQAALDTALSYSKNRKMFGGRNLDLDGIQWMLGEVATDLEASKLLYRKAAESLGTPEGPLMAAHAKRFVPDAAVKAANTCTQVLGGMGLLQPYGLDRLSRLAQMLRIVDGTTEISRVVIGRALQKRAASLPDLAVPRGFGETEEAIAAE</sequence>
<dbReference type="InterPro" id="IPR036250">
    <property type="entry name" value="AcylCo_DH-like_C"/>
</dbReference>
<evidence type="ECO:0008006" key="11">
    <source>
        <dbReference type="Google" id="ProtNLM"/>
    </source>
</evidence>
<dbReference type="Gene3D" id="1.10.540.10">
    <property type="entry name" value="Acyl-CoA dehydrogenase/oxidase, N-terminal domain"/>
    <property type="match status" value="1"/>
</dbReference>
<dbReference type="InterPro" id="IPR009075">
    <property type="entry name" value="AcylCo_DH/oxidase_C"/>
</dbReference>
<comment type="similarity">
    <text evidence="2 5">Belongs to the acyl-CoA dehydrogenase family.</text>
</comment>
<evidence type="ECO:0000256" key="2">
    <source>
        <dbReference type="ARBA" id="ARBA00009347"/>
    </source>
</evidence>
<dbReference type="InterPro" id="IPR052547">
    <property type="entry name" value="Mito_Isobutyryl-CoADH"/>
</dbReference>
<evidence type="ECO:0000256" key="3">
    <source>
        <dbReference type="ARBA" id="ARBA00022630"/>
    </source>
</evidence>
<dbReference type="Pfam" id="PF02770">
    <property type="entry name" value="Acyl-CoA_dh_M"/>
    <property type="match status" value="1"/>
</dbReference>
<evidence type="ECO:0000313" key="9">
    <source>
        <dbReference type="EMBL" id="SDY83988.1"/>
    </source>
</evidence>
<dbReference type="Pfam" id="PF00441">
    <property type="entry name" value="Acyl-CoA_dh_1"/>
    <property type="match status" value="1"/>
</dbReference>
<evidence type="ECO:0000256" key="4">
    <source>
        <dbReference type="ARBA" id="ARBA00022827"/>
    </source>
</evidence>
<dbReference type="STRING" id="576131.SAMN05444486_10511"/>
<dbReference type="SUPFAM" id="SSF47203">
    <property type="entry name" value="Acyl-CoA dehydrogenase C-terminal domain-like"/>
    <property type="match status" value="1"/>
</dbReference>
<keyword evidence="4 5" id="KW-0274">FAD</keyword>
<dbReference type="SUPFAM" id="SSF56645">
    <property type="entry name" value="Acyl-CoA dehydrogenase NM domain-like"/>
    <property type="match status" value="1"/>
</dbReference>
<dbReference type="Gene3D" id="1.20.140.10">
    <property type="entry name" value="Butyryl-CoA Dehydrogenase, subunit A, domain 3"/>
    <property type="match status" value="1"/>
</dbReference>
<gene>
    <name evidence="9" type="ORF">SAMN05444486_10511</name>
</gene>
<dbReference type="GO" id="GO:0050660">
    <property type="term" value="F:flavin adenine dinucleotide binding"/>
    <property type="evidence" value="ECO:0007669"/>
    <property type="project" value="InterPro"/>
</dbReference>
<dbReference type="InterPro" id="IPR046373">
    <property type="entry name" value="Acyl-CoA_Oxase/DH_mid-dom_sf"/>
</dbReference>
<dbReference type="Gene3D" id="2.40.110.10">
    <property type="entry name" value="Butyryl-CoA Dehydrogenase, subunit A, domain 2"/>
    <property type="match status" value="1"/>
</dbReference>
<organism evidence="9 10">
    <name type="scientific">Lentibacter algarum</name>
    <dbReference type="NCBI Taxonomy" id="576131"/>
    <lineage>
        <taxon>Bacteria</taxon>
        <taxon>Pseudomonadati</taxon>
        <taxon>Pseudomonadota</taxon>
        <taxon>Alphaproteobacteria</taxon>
        <taxon>Rhodobacterales</taxon>
        <taxon>Roseobacteraceae</taxon>
        <taxon>Lentibacter</taxon>
    </lineage>
</organism>
<dbReference type="Pfam" id="PF02771">
    <property type="entry name" value="Acyl-CoA_dh_N"/>
    <property type="match status" value="1"/>
</dbReference>
<feature type="domain" description="Acyl-CoA dehydrogenase/oxidase N-terminal" evidence="8">
    <location>
        <begin position="35"/>
        <end position="141"/>
    </location>
</feature>
<evidence type="ECO:0000259" key="8">
    <source>
        <dbReference type="Pfam" id="PF02771"/>
    </source>
</evidence>
<evidence type="ECO:0000313" key="10">
    <source>
        <dbReference type="Proteomes" id="UP000199026"/>
    </source>
</evidence>
<protein>
    <recommendedName>
        <fullName evidence="11">Acyl-CoA dehydrogenase</fullName>
    </recommendedName>
</protein>
<name>A0A1H3N5A1_9RHOB</name>
<evidence type="ECO:0000259" key="6">
    <source>
        <dbReference type="Pfam" id="PF00441"/>
    </source>
</evidence>
<dbReference type="Proteomes" id="UP000199026">
    <property type="component" value="Unassembled WGS sequence"/>
</dbReference>
<dbReference type="InterPro" id="IPR013786">
    <property type="entry name" value="AcylCoA_DH/ox_N"/>
</dbReference>
<evidence type="ECO:0000259" key="7">
    <source>
        <dbReference type="Pfam" id="PF02770"/>
    </source>
</evidence>
<dbReference type="InterPro" id="IPR006091">
    <property type="entry name" value="Acyl-CoA_Oxase/DH_mid-dom"/>
</dbReference>
<dbReference type="PANTHER" id="PTHR43831">
    <property type="entry name" value="ISOBUTYRYL-COA DEHYDROGENASE"/>
    <property type="match status" value="1"/>
</dbReference>
<dbReference type="PANTHER" id="PTHR43831:SF1">
    <property type="entry name" value="ISOBUTYRYL-COA DEHYDROGENASE, MITOCHONDRIAL"/>
    <property type="match status" value="1"/>
</dbReference>
<evidence type="ECO:0000256" key="5">
    <source>
        <dbReference type="RuleBase" id="RU362125"/>
    </source>
</evidence>
<dbReference type="GO" id="GO:0016627">
    <property type="term" value="F:oxidoreductase activity, acting on the CH-CH group of donors"/>
    <property type="evidence" value="ECO:0007669"/>
    <property type="project" value="InterPro"/>
</dbReference>
<dbReference type="InterPro" id="IPR009100">
    <property type="entry name" value="AcylCoA_DH/oxidase_NM_dom_sf"/>
</dbReference>
<proteinExistence type="inferred from homology"/>
<keyword evidence="3 5" id="KW-0285">Flavoprotein</keyword>